<reference evidence="1" key="1">
    <citation type="submission" date="2022-03" db="EMBL/GenBank/DDBJ databases">
        <authorList>
            <person name="Martin H S."/>
        </authorList>
    </citation>
    <scope>NUCLEOTIDE SEQUENCE</scope>
</reference>
<sequence>MRTRLSKSAEGSTAMLSRMFSRLFRVRTRLPRDEAVRLHAEHWPSKCRAVTGYVCAIVVVDIQFGRRVTGGVRVARNSSAVARRALPAKFMHILITTDSRSRLPLPMKPSPRDATGTRTARVALAAARSDLYGHRDRIHVTPARRSKMALFQSEFLIYDAIVSIAGRFVIRPASRSPFWQSARAPATLANTP</sequence>
<dbReference type="Proteomes" id="UP000837857">
    <property type="component" value="Chromosome 11"/>
</dbReference>
<name>A0ABN8HTT2_9NEOP</name>
<evidence type="ECO:0000313" key="1">
    <source>
        <dbReference type="EMBL" id="CAH2039965.1"/>
    </source>
</evidence>
<organism evidence="1 2">
    <name type="scientific">Iphiclides podalirius</name>
    <name type="common">scarce swallowtail</name>
    <dbReference type="NCBI Taxonomy" id="110791"/>
    <lineage>
        <taxon>Eukaryota</taxon>
        <taxon>Metazoa</taxon>
        <taxon>Ecdysozoa</taxon>
        <taxon>Arthropoda</taxon>
        <taxon>Hexapoda</taxon>
        <taxon>Insecta</taxon>
        <taxon>Pterygota</taxon>
        <taxon>Neoptera</taxon>
        <taxon>Endopterygota</taxon>
        <taxon>Lepidoptera</taxon>
        <taxon>Glossata</taxon>
        <taxon>Ditrysia</taxon>
        <taxon>Papilionoidea</taxon>
        <taxon>Papilionidae</taxon>
        <taxon>Papilioninae</taxon>
        <taxon>Iphiclides</taxon>
    </lineage>
</organism>
<protein>
    <submittedName>
        <fullName evidence="1">Uncharacterized protein</fullName>
    </submittedName>
</protein>
<dbReference type="EMBL" id="OW152823">
    <property type="protein sequence ID" value="CAH2039965.1"/>
    <property type="molecule type" value="Genomic_DNA"/>
</dbReference>
<keyword evidence="2" id="KW-1185">Reference proteome</keyword>
<feature type="non-terminal residue" evidence="1">
    <location>
        <position position="1"/>
    </location>
</feature>
<gene>
    <name evidence="1" type="ORF">IPOD504_LOCUS2155</name>
</gene>
<accession>A0ABN8HTT2</accession>
<proteinExistence type="predicted"/>
<evidence type="ECO:0000313" key="2">
    <source>
        <dbReference type="Proteomes" id="UP000837857"/>
    </source>
</evidence>